<sequence>MLNKQRHSILIFFLISCIGFSQTETDSTKTEISTNLVVIDSVVKKPIDALSPSKAAFYSAVLPGLGQAYNKKYWKIPIVYAAIGTGVYFYIQNDKDYDRYRDAYKRRLAGFTDDEFYGPTPGSPRVTSDGLIRAQQTLKRNKELSLLVTIGFYALNIIDANVDAHLLQYNVDENLAVRPHFQYNEWENSSDLGLTLNFKF</sequence>
<dbReference type="InterPro" id="IPR043738">
    <property type="entry name" value="DUF5683"/>
</dbReference>
<protein>
    <recommendedName>
        <fullName evidence="1">DUF5683 domain-containing protein</fullName>
    </recommendedName>
</protein>
<evidence type="ECO:0000313" key="3">
    <source>
        <dbReference type="Proteomes" id="UP000598120"/>
    </source>
</evidence>
<proteinExistence type="predicted"/>
<reference evidence="2 3" key="1">
    <citation type="journal article" date="2014" name="Int. J. Syst. Evol. Microbiol.">
        <title>Complete genome sequence of Corynebacterium casei LMG S-19264T (=DSM 44701T), isolated from a smear-ripened cheese.</title>
        <authorList>
            <consortium name="US DOE Joint Genome Institute (JGI-PGF)"/>
            <person name="Walter F."/>
            <person name="Albersmeier A."/>
            <person name="Kalinowski J."/>
            <person name="Ruckert C."/>
        </authorList>
    </citation>
    <scope>NUCLEOTIDE SEQUENCE [LARGE SCALE GENOMIC DNA]</scope>
    <source>
        <strain evidence="2 3">CGMCC 1.15295</strain>
    </source>
</reference>
<gene>
    <name evidence="2" type="ORF">GCM10011531_19070</name>
</gene>
<accession>A0A8J2TQT2</accession>
<dbReference type="Proteomes" id="UP000598120">
    <property type="component" value="Unassembled WGS sequence"/>
</dbReference>
<feature type="domain" description="DUF5683" evidence="1">
    <location>
        <begin position="50"/>
        <end position="200"/>
    </location>
</feature>
<dbReference type="RefSeq" id="WP_188606141.1">
    <property type="nucleotide sequence ID" value="NZ_BMIC01000003.1"/>
</dbReference>
<comment type="caution">
    <text evidence="2">The sequence shown here is derived from an EMBL/GenBank/DDBJ whole genome shotgun (WGS) entry which is preliminary data.</text>
</comment>
<keyword evidence="3" id="KW-1185">Reference proteome</keyword>
<evidence type="ECO:0000313" key="2">
    <source>
        <dbReference type="EMBL" id="GFZ87728.1"/>
    </source>
</evidence>
<dbReference type="AlphaFoldDB" id="A0A8J2TQT2"/>
<dbReference type="PROSITE" id="PS51257">
    <property type="entry name" value="PROKAR_LIPOPROTEIN"/>
    <property type="match status" value="1"/>
</dbReference>
<name>A0A8J2TQT2_9FLAO</name>
<dbReference type="Pfam" id="PF18935">
    <property type="entry name" value="DUF5683"/>
    <property type="match status" value="1"/>
</dbReference>
<evidence type="ECO:0000259" key="1">
    <source>
        <dbReference type="Pfam" id="PF18935"/>
    </source>
</evidence>
<organism evidence="2 3">
    <name type="scientific">Aquaticitalea lipolytica</name>
    <dbReference type="NCBI Taxonomy" id="1247562"/>
    <lineage>
        <taxon>Bacteria</taxon>
        <taxon>Pseudomonadati</taxon>
        <taxon>Bacteroidota</taxon>
        <taxon>Flavobacteriia</taxon>
        <taxon>Flavobacteriales</taxon>
        <taxon>Flavobacteriaceae</taxon>
        <taxon>Aquaticitalea</taxon>
    </lineage>
</organism>
<dbReference type="EMBL" id="BMIC01000003">
    <property type="protein sequence ID" value="GFZ87728.1"/>
    <property type="molecule type" value="Genomic_DNA"/>
</dbReference>